<dbReference type="PROSITE" id="PS50238">
    <property type="entry name" value="RHOGAP"/>
    <property type="match status" value="1"/>
</dbReference>
<gene>
    <name evidence="3" type="ORF">TVAG_203310</name>
</gene>
<dbReference type="InterPro" id="IPR038185">
    <property type="entry name" value="MyTH4_dom_sf"/>
</dbReference>
<dbReference type="Proteomes" id="UP000001542">
    <property type="component" value="Unassembled WGS sequence"/>
</dbReference>
<feature type="domain" description="Rho-GAP" evidence="1">
    <location>
        <begin position="222"/>
        <end position="410"/>
    </location>
</feature>
<dbReference type="VEuPathDB" id="TrichDB:TVAG_399690"/>
<protein>
    <submittedName>
        <fullName evidence="3">RhoGAP domain containing protein</fullName>
    </submittedName>
</protein>
<organism evidence="3 4">
    <name type="scientific">Trichomonas vaginalis (strain ATCC PRA-98 / G3)</name>
    <dbReference type="NCBI Taxonomy" id="412133"/>
    <lineage>
        <taxon>Eukaryota</taxon>
        <taxon>Metamonada</taxon>
        <taxon>Parabasalia</taxon>
        <taxon>Trichomonadida</taxon>
        <taxon>Trichomonadidae</taxon>
        <taxon>Trichomonas</taxon>
    </lineage>
</organism>
<dbReference type="Gene3D" id="1.10.555.10">
    <property type="entry name" value="Rho GTPase activation protein"/>
    <property type="match status" value="1"/>
</dbReference>
<proteinExistence type="predicted"/>
<dbReference type="Pfam" id="PF00784">
    <property type="entry name" value="MyTH4"/>
    <property type="match status" value="1"/>
</dbReference>
<evidence type="ECO:0000259" key="1">
    <source>
        <dbReference type="PROSITE" id="PS50238"/>
    </source>
</evidence>
<sequence length="418" mass="47912">MSNQNYPYQGPVPIFLPWDYETRAEKNLFLEYASENFNQCKTGGVFSRKSLSRQESITFSDNHTNEPLLKRIPKAMAKDAILVQKAILHITDVRKSKVFEGGPRDLYKLIRNHEELIDEAYCVLIKQTTAVRGKPFINTMKLTAFIAKFLIPSEELRPYVLSHFCKAVKIAKELDEECYEAACFALIRVNGRIWSHTSVEMTKENGKHAFDDISSESICYSCSIEEVMFHQRKKKPNLCVPYILIKSFNKFFELGAEKTEGIFRLPGSMSHIQDAALKLNRSEQDPFAGLGAMDMATMIKQWFRSIEGWLIPEEFAHENIYKVISSEQIRETADKLPDLAKYTLMYLVGVLRRLAAAKDITNMGGDNLAMTFAMNMSYCNEDDRIKLSQNNSFMHAFLAELIVSWDVSQIYPLPENVL</sequence>
<evidence type="ECO:0000313" key="3">
    <source>
        <dbReference type="EMBL" id="EAX93540.1"/>
    </source>
</evidence>
<feature type="domain" description="MyTH4" evidence="2">
    <location>
        <begin position="59"/>
        <end position="205"/>
    </location>
</feature>
<dbReference type="InterPro" id="IPR000198">
    <property type="entry name" value="RhoGAP_dom"/>
</dbReference>
<keyword evidence="4" id="KW-1185">Reference proteome</keyword>
<dbReference type="FunFam" id="1.10.555.10:FF:000045">
    <property type="entry name" value="RhoGAP domain containing protein"/>
    <property type="match status" value="1"/>
</dbReference>
<reference evidence="3" key="2">
    <citation type="journal article" date="2007" name="Science">
        <title>Draft genome sequence of the sexually transmitted pathogen Trichomonas vaginalis.</title>
        <authorList>
            <person name="Carlton J.M."/>
            <person name="Hirt R.P."/>
            <person name="Silva J.C."/>
            <person name="Delcher A.L."/>
            <person name="Schatz M."/>
            <person name="Zhao Q."/>
            <person name="Wortman J.R."/>
            <person name="Bidwell S.L."/>
            <person name="Alsmark U.C.M."/>
            <person name="Besteiro S."/>
            <person name="Sicheritz-Ponten T."/>
            <person name="Noel C.J."/>
            <person name="Dacks J.B."/>
            <person name="Foster P.G."/>
            <person name="Simillion C."/>
            <person name="Van de Peer Y."/>
            <person name="Miranda-Saavedra D."/>
            <person name="Barton G.J."/>
            <person name="Westrop G.D."/>
            <person name="Mueller S."/>
            <person name="Dessi D."/>
            <person name="Fiori P.L."/>
            <person name="Ren Q."/>
            <person name="Paulsen I."/>
            <person name="Zhang H."/>
            <person name="Bastida-Corcuera F.D."/>
            <person name="Simoes-Barbosa A."/>
            <person name="Brown M.T."/>
            <person name="Hayes R.D."/>
            <person name="Mukherjee M."/>
            <person name="Okumura C.Y."/>
            <person name="Schneider R."/>
            <person name="Smith A.J."/>
            <person name="Vanacova S."/>
            <person name="Villalvazo M."/>
            <person name="Haas B.J."/>
            <person name="Pertea M."/>
            <person name="Feldblyum T.V."/>
            <person name="Utterback T.R."/>
            <person name="Shu C.L."/>
            <person name="Osoegawa K."/>
            <person name="de Jong P.J."/>
            <person name="Hrdy I."/>
            <person name="Horvathova L."/>
            <person name="Zubacova Z."/>
            <person name="Dolezal P."/>
            <person name="Malik S.B."/>
            <person name="Logsdon J.M. Jr."/>
            <person name="Henze K."/>
            <person name="Gupta A."/>
            <person name="Wang C.C."/>
            <person name="Dunne R.L."/>
            <person name="Upcroft J.A."/>
            <person name="Upcroft P."/>
            <person name="White O."/>
            <person name="Salzberg S.L."/>
            <person name="Tang P."/>
            <person name="Chiu C.-H."/>
            <person name="Lee Y.-S."/>
            <person name="Embley T.M."/>
            <person name="Coombs G.H."/>
            <person name="Mottram J.C."/>
            <person name="Tachezy J."/>
            <person name="Fraser-Liggett C.M."/>
            <person name="Johnson P.J."/>
        </authorList>
    </citation>
    <scope>NUCLEOTIDE SEQUENCE [LARGE SCALE GENOMIC DNA]</scope>
    <source>
        <strain evidence="3">G3</strain>
    </source>
</reference>
<dbReference type="GO" id="GO:0005856">
    <property type="term" value="C:cytoskeleton"/>
    <property type="evidence" value="ECO:0007669"/>
    <property type="project" value="InterPro"/>
</dbReference>
<dbReference type="PANTHER" id="PTHR45876:SF8">
    <property type="entry name" value="FI04035P"/>
    <property type="match status" value="1"/>
</dbReference>
<dbReference type="GO" id="GO:0007165">
    <property type="term" value="P:signal transduction"/>
    <property type="evidence" value="ECO:0007669"/>
    <property type="project" value="InterPro"/>
</dbReference>
<name>A2FNG6_TRIV3</name>
<dbReference type="OrthoDB" id="437889at2759"/>
<dbReference type="InterPro" id="IPR000857">
    <property type="entry name" value="MyTH4_dom"/>
</dbReference>
<dbReference type="AlphaFoldDB" id="A2FNG6"/>
<dbReference type="FunFam" id="1.25.40.530:FF:000014">
    <property type="entry name" value="RhoGAP domain containing protein"/>
    <property type="match status" value="1"/>
</dbReference>
<dbReference type="InParanoid" id="A2FNG6"/>
<dbReference type="GO" id="GO:0005096">
    <property type="term" value="F:GTPase activator activity"/>
    <property type="evidence" value="ECO:0000318"/>
    <property type="project" value="GO_Central"/>
</dbReference>
<dbReference type="PROSITE" id="PS51016">
    <property type="entry name" value="MYTH4"/>
    <property type="match status" value="1"/>
</dbReference>
<dbReference type="GO" id="GO:0005737">
    <property type="term" value="C:cytoplasm"/>
    <property type="evidence" value="ECO:0000318"/>
    <property type="project" value="GO_Central"/>
</dbReference>
<dbReference type="PANTHER" id="PTHR45876">
    <property type="entry name" value="FI04035P"/>
    <property type="match status" value="1"/>
</dbReference>
<dbReference type="RefSeq" id="XP_001306470.1">
    <property type="nucleotide sequence ID" value="XM_001306469.1"/>
</dbReference>
<dbReference type="EMBL" id="DS113906">
    <property type="protein sequence ID" value="EAX93540.1"/>
    <property type="molecule type" value="Genomic_DNA"/>
</dbReference>
<dbReference type="SUPFAM" id="SSF48350">
    <property type="entry name" value="GTPase activation domain, GAP"/>
    <property type="match status" value="1"/>
</dbReference>
<dbReference type="Pfam" id="PF00620">
    <property type="entry name" value="RhoGAP"/>
    <property type="match status" value="1"/>
</dbReference>
<dbReference type="VEuPathDB" id="TrichDB:TVAGG3_0619290"/>
<dbReference type="SMART" id="SM00324">
    <property type="entry name" value="RhoGAP"/>
    <property type="match status" value="1"/>
</dbReference>
<dbReference type="KEGG" id="tva:4751260"/>
<dbReference type="Gene3D" id="1.25.40.530">
    <property type="entry name" value="MyTH4 domain"/>
    <property type="match status" value="1"/>
</dbReference>
<evidence type="ECO:0000259" key="2">
    <source>
        <dbReference type="PROSITE" id="PS51016"/>
    </source>
</evidence>
<evidence type="ECO:0000313" key="4">
    <source>
        <dbReference type="Proteomes" id="UP000001542"/>
    </source>
</evidence>
<reference evidence="3" key="1">
    <citation type="submission" date="2006-10" db="EMBL/GenBank/DDBJ databases">
        <authorList>
            <person name="Amadeo P."/>
            <person name="Zhao Q."/>
            <person name="Wortman J."/>
            <person name="Fraser-Liggett C."/>
            <person name="Carlton J."/>
        </authorList>
    </citation>
    <scope>NUCLEOTIDE SEQUENCE</scope>
    <source>
        <strain evidence="3">G3</strain>
    </source>
</reference>
<dbReference type="InterPro" id="IPR008936">
    <property type="entry name" value="Rho_GTPase_activation_prot"/>
</dbReference>
<accession>A2FNG6</accession>